<feature type="non-terminal residue" evidence="2">
    <location>
        <position position="116"/>
    </location>
</feature>
<dbReference type="EMBL" id="KL367668">
    <property type="protein sequence ID" value="KFD60432.1"/>
    <property type="molecule type" value="Genomic_DNA"/>
</dbReference>
<gene>
    <name evidence="2" type="ORF">M514_27389</name>
</gene>
<sequence length="116" mass="13095">MTYRNTACIVFGGNLPELICDFKDSEPSAQLCEITDSCVQLANRLGFEEVEYQEVEDILNCHPDELTTEELQALFVAGEAERREEPDYGENQEAPPQQLTAAELSDALETTEQWLH</sequence>
<reference evidence="2" key="1">
    <citation type="journal article" date="2014" name="Nat. Genet.">
        <title>Genome and transcriptome of the porcine whipworm Trichuris suis.</title>
        <authorList>
            <person name="Jex A.R."/>
            <person name="Nejsum P."/>
            <person name="Schwarz E.M."/>
            <person name="Hu L."/>
            <person name="Young N.D."/>
            <person name="Hall R.S."/>
            <person name="Korhonen P.K."/>
            <person name="Liao S."/>
            <person name="Thamsborg S."/>
            <person name="Xia J."/>
            <person name="Xu P."/>
            <person name="Wang S."/>
            <person name="Scheerlinck J.P."/>
            <person name="Hofmann A."/>
            <person name="Sternberg P.W."/>
            <person name="Wang J."/>
            <person name="Gasser R.B."/>
        </authorList>
    </citation>
    <scope>NUCLEOTIDE SEQUENCE [LARGE SCALE GENOMIC DNA]</scope>
    <source>
        <strain evidence="2">DCEP-RM93F</strain>
    </source>
</reference>
<name>A0A085MT86_9BILA</name>
<evidence type="ECO:0000256" key="1">
    <source>
        <dbReference type="SAM" id="MobiDB-lite"/>
    </source>
</evidence>
<dbReference type="AlphaFoldDB" id="A0A085MT86"/>
<feature type="region of interest" description="Disordered" evidence="1">
    <location>
        <begin position="79"/>
        <end position="116"/>
    </location>
</feature>
<accession>A0A085MT86</accession>
<proteinExistence type="predicted"/>
<evidence type="ECO:0000313" key="2">
    <source>
        <dbReference type="EMBL" id="KFD60432.1"/>
    </source>
</evidence>
<organism evidence="2">
    <name type="scientific">Trichuris suis</name>
    <name type="common">pig whipworm</name>
    <dbReference type="NCBI Taxonomy" id="68888"/>
    <lineage>
        <taxon>Eukaryota</taxon>
        <taxon>Metazoa</taxon>
        <taxon>Ecdysozoa</taxon>
        <taxon>Nematoda</taxon>
        <taxon>Enoplea</taxon>
        <taxon>Dorylaimia</taxon>
        <taxon>Trichinellida</taxon>
        <taxon>Trichuridae</taxon>
        <taxon>Trichuris</taxon>
    </lineage>
</organism>
<protein>
    <submittedName>
        <fullName evidence="2">Uncharacterized protein</fullName>
    </submittedName>
</protein>
<dbReference type="Proteomes" id="UP000030758">
    <property type="component" value="Unassembled WGS sequence"/>
</dbReference>